<keyword evidence="3" id="KW-0479">Metal-binding</keyword>
<accession>A0A0F9M8N3</accession>
<dbReference type="GO" id="GO:0006189">
    <property type="term" value="P:'de novo' IMP biosynthetic process"/>
    <property type="evidence" value="ECO:0007669"/>
    <property type="project" value="InterPro"/>
</dbReference>
<keyword evidence="6" id="KW-0067">ATP-binding</keyword>
<dbReference type="Pfam" id="PF18072">
    <property type="entry name" value="FGAR-AT_linker"/>
    <property type="match status" value="1"/>
</dbReference>
<evidence type="ECO:0000256" key="4">
    <source>
        <dbReference type="ARBA" id="ARBA00022741"/>
    </source>
</evidence>
<dbReference type="InterPro" id="IPR036676">
    <property type="entry name" value="PurM-like_C_sf"/>
</dbReference>
<dbReference type="Gene3D" id="3.30.1330.10">
    <property type="entry name" value="PurM-like, N-terminal domain"/>
    <property type="match status" value="2"/>
</dbReference>
<dbReference type="Gene3D" id="3.90.650.10">
    <property type="entry name" value="PurM-like C-terminal domain"/>
    <property type="match status" value="2"/>
</dbReference>
<dbReference type="PANTHER" id="PTHR43555:SF1">
    <property type="entry name" value="PHOSPHORIBOSYLFORMYLGLYCINAMIDINE SYNTHASE SUBUNIT PURL"/>
    <property type="match status" value="1"/>
</dbReference>
<protein>
    <recommendedName>
        <fullName evidence="12">PurM-like C-terminal domain-containing protein</fullName>
    </recommendedName>
</protein>
<dbReference type="Pfam" id="PF00586">
    <property type="entry name" value="AIRS"/>
    <property type="match status" value="2"/>
</dbReference>
<dbReference type="SUPFAM" id="SSF56042">
    <property type="entry name" value="PurM C-terminal domain-like"/>
    <property type="match status" value="2"/>
</dbReference>
<evidence type="ECO:0000313" key="11">
    <source>
        <dbReference type="EMBL" id="KKM73020.1"/>
    </source>
</evidence>
<keyword evidence="2" id="KW-0436">Ligase</keyword>
<evidence type="ECO:0000256" key="7">
    <source>
        <dbReference type="ARBA" id="ARBA00022842"/>
    </source>
</evidence>
<evidence type="ECO:0000259" key="9">
    <source>
        <dbReference type="Pfam" id="PF02769"/>
    </source>
</evidence>
<proteinExistence type="inferred from homology"/>
<feature type="domain" description="PurM-like C-terminal" evidence="9">
    <location>
        <begin position="573"/>
        <end position="718"/>
    </location>
</feature>
<feature type="domain" description="PurM-like N-terminal" evidence="8">
    <location>
        <begin position="441"/>
        <end position="558"/>
    </location>
</feature>
<evidence type="ECO:0000256" key="5">
    <source>
        <dbReference type="ARBA" id="ARBA00022755"/>
    </source>
</evidence>
<evidence type="ECO:0000259" key="8">
    <source>
        <dbReference type="Pfam" id="PF00586"/>
    </source>
</evidence>
<evidence type="ECO:0000256" key="1">
    <source>
        <dbReference type="ARBA" id="ARBA00022490"/>
    </source>
</evidence>
<dbReference type="PIRSF" id="PIRSF001587">
    <property type="entry name" value="FGAM_synthase_II"/>
    <property type="match status" value="1"/>
</dbReference>
<feature type="domain" description="PurM-like N-terminal" evidence="8">
    <location>
        <begin position="75"/>
        <end position="189"/>
    </location>
</feature>
<dbReference type="Pfam" id="PF02769">
    <property type="entry name" value="AIRS_C"/>
    <property type="match status" value="2"/>
</dbReference>
<evidence type="ECO:0000256" key="3">
    <source>
        <dbReference type="ARBA" id="ARBA00022723"/>
    </source>
</evidence>
<feature type="domain" description="Phosphoribosylformylglycinamidine synthase linker" evidence="10">
    <location>
        <begin position="15"/>
        <end position="52"/>
    </location>
</feature>
<dbReference type="HAMAP" id="MF_00420">
    <property type="entry name" value="PurL_2"/>
    <property type="match status" value="1"/>
</dbReference>
<dbReference type="SUPFAM" id="SSF55326">
    <property type="entry name" value="PurM N-terminal domain-like"/>
    <property type="match status" value="2"/>
</dbReference>
<gene>
    <name evidence="11" type="ORF">LCGC14_1414690</name>
</gene>
<dbReference type="FunFam" id="3.30.1330.10:FF:000004">
    <property type="entry name" value="Phosphoribosylformylglycinamidine synthase subunit PurL"/>
    <property type="match status" value="1"/>
</dbReference>
<dbReference type="NCBIfam" id="NF002290">
    <property type="entry name" value="PRK01213.1"/>
    <property type="match status" value="1"/>
</dbReference>
<dbReference type="AlphaFoldDB" id="A0A0F9M8N3"/>
<comment type="caution">
    <text evidence="11">The sequence shown here is derived from an EMBL/GenBank/DDBJ whole genome shotgun (WGS) entry which is preliminary data.</text>
</comment>
<dbReference type="GO" id="GO:0004642">
    <property type="term" value="F:phosphoribosylformylglycinamidine synthase activity"/>
    <property type="evidence" value="ECO:0007669"/>
    <property type="project" value="InterPro"/>
</dbReference>
<dbReference type="CDD" id="cd02204">
    <property type="entry name" value="PurL_repeat2"/>
    <property type="match status" value="1"/>
</dbReference>
<sequence>MKEPKKITMELVKAHGLTKEEYDKIKDILGREPNFTELGIFSVMWSEHCSYKSSKPVLRLFPTSGSNILVKAGEENAGVIDIGDGLAIVMKAESHNHPSAVEPFQGATTGVGGIIRDIFTMGARPVALLNSLRFGPLNNGRNRYLFTEVVGGIAAYGNCMGIPTVGGEVYFDETYEGNPIVNVMCVGVIKKDELVRAKARGVGNPVLYVGADTGRDGLGGASFASRELTDESNRDRPAVQIGDPFREKLLLEACLELLKMGVIVGMQDMGAAGLTSSSSEMASRGGCGIEIDISLVPQREKGMLPYEVMLSESQERMLLVVKKEKEKLAKEVFEKWDLHVVNIGRVTPDSFFRVLDGGKIVAEIPAGSLTEDAPVYARKEKEPAYFKKAHNFHISDIPEPKDYNDVLRKLLASSTISSKRWVYEQYDHMVRTDTILWPGTADCALIRIKGTRKAIALTVDGNGTYCYLNPYQGGKIAVAEAARNIVCTGAKPLAITNCLNFGNPTKPAVFWQFRKCVEGMVEACRVLETPVTGGNVSFYNENPRGAIDPTPMIGMLGLLEDVDFYCTPAFKNEGDLIILLGECGRSLGGSEYLKFIHSLKVGNSPRIDLEKEKRVQRTCLEAIKSGLLNSAHDCSEGGLAVALAECCFSRSEHRVGALIHLSPLTSHLSLVRTDALLFGEAQSRIIISCSPKYFSELRDIAQKNKASFLKLGEVGGDRLVIRRDKGSLVDISIDILNRDSDHLFLEMSSGG</sequence>
<name>A0A0F9M8N3_9ZZZZ</name>
<keyword evidence="5" id="KW-0658">Purine biosynthesis</keyword>
<reference evidence="11" key="1">
    <citation type="journal article" date="2015" name="Nature">
        <title>Complex archaea that bridge the gap between prokaryotes and eukaryotes.</title>
        <authorList>
            <person name="Spang A."/>
            <person name="Saw J.H."/>
            <person name="Jorgensen S.L."/>
            <person name="Zaremba-Niedzwiedzka K."/>
            <person name="Martijn J."/>
            <person name="Lind A.E."/>
            <person name="van Eijk R."/>
            <person name="Schleper C."/>
            <person name="Guy L."/>
            <person name="Ettema T.J."/>
        </authorList>
    </citation>
    <scope>NUCLEOTIDE SEQUENCE</scope>
</reference>
<evidence type="ECO:0000259" key="10">
    <source>
        <dbReference type="Pfam" id="PF18072"/>
    </source>
</evidence>
<dbReference type="CDD" id="cd02203">
    <property type="entry name" value="PurL_repeat1"/>
    <property type="match status" value="1"/>
</dbReference>
<dbReference type="EMBL" id="LAZR01009371">
    <property type="protein sequence ID" value="KKM73020.1"/>
    <property type="molecule type" value="Genomic_DNA"/>
</dbReference>
<dbReference type="NCBIfam" id="TIGR01736">
    <property type="entry name" value="FGAM_synth_II"/>
    <property type="match status" value="1"/>
</dbReference>
<feature type="domain" description="PurM-like C-terminal" evidence="9">
    <location>
        <begin position="202"/>
        <end position="350"/>
    </location>
</feature>
<dbReference type="GO" id="GO:0005524">
    <property type="term" value="F:ATP binding"/>
    <property type="evidence" value="ECO:0007669"/>
    <property type="project" value="UniProtKB-KW"/>
</dbReference>
<evidence type="ECO:0000256" key="2">
    <source>
        <dbReference type="ARBA" id="ARBA00022598"/>
    </source>
</evidence>
<dbReference type="InterPro" id="IPR041609">
    <property type="entry name" value="PurL_linker"/>
</dbReference>
<keyword evidence="1" id="KW-0963">Cytoplasm</keyword>
<evidence type="ECO:0008006" key="12">
    <source>
        <dbReference type="Google" id="ProtNLM"/>
    </source>
</evidence>
<organism evidence="11">
    <name type="scientific">marine sediment metagenome</name>
    <dbReference type="NCBI Taxonomy" id="412755"/>
    <lineage>
        <taxon>unclassified sequences</taxon>
        <taxon>metagenomes</taxon>
        <taxon>ecological metagenomes</taxon>
    </lineage>
</organism>
<keyword evidence="7" id="KW-0460">Magnesium</keyword>
<dbReference type="GO" id="GO:0046872">
    <property type="term" value="F:metal ion binding"/>
    <property type="evidence" value="ECO:0007669"/>
    <property type="project" value="UniProtKB-KW"/>
</dbReference>
<dbReference type="InterPro" id="IPR036921">
    <property type="entry name" value="PurM-like_N_sf"/>
</dbReference>
<evidence type="ECO:0000256" key="6">
    <source>
        <dbReference type="ARBA" id="ARBA00022840"/>
    </source>
</evidence>
<dbReference type="InterPro" id="IPR010918">
    <property type="entry name" value="PurM-like_C_dom"/>
</dbReference>
<dbReference type="InterPro" id="IPR016188">
    <property type="entry name" value="PurM-like_N"/>
</dbReference>
<dbReference type="InterPro" id="IPR010074">
    <property type="entry name" value="PRibForGlyAmidine_synth_PurL"/>
</dbReference>
<dbReference type="PANTHER" id="PTHR43555">
    <property type="entry name" value="PHOSPHORIBOSYLFORMYLGLYCINAMIDINE SYNTHASE SUBUNIT PURL"/>
    <property type="match status" value="1"/>
</dbReference>
<keyword evidence="4" id="KW-0547">Nucleotide-binding</keyword>